<dbReference type="Gene3D" id="2.30.30.40">
    <property type="entry name" value="SH3 Domains"/>
    <property type="match status" value="2"/>
</dbReference>
<keyword evidence="8" id="KW-1185">Reference proteome</keyword>
<protein>
    <submittedName>
        <fullName evidence="7">NlpC/P60 family protein</fullName>
    </submittedName>
</protein>
<feature type="chain" id="PRO_5004633488" evidence="5">
    <location>
        <begin position="30"/>
        <end position="330"/>
    </location>
</feature>
<feature type="domain" description="NlpC/P60" evidence="6">
    <location>
        <begin position="177"/>
        <end position="311"/>
    </location>
</feature>
<dbReference type="PANTHER" id="PTHR47053:SF1">
    <property type="entry name" value="MUREIN DD-ENDOPEPTIDASE MEPH-RELATED"/>
    <property type="match status" value="1"/>
</dbReference>
<gene>
    <name evidence="7" type="ORF">HMPREF9135_0594</name>
</gene>
<accession>U2P7P3</accession>
<keyword evidence="5" id="KW-0732">Signal</keyword>
<evidence type="ECO:0000256" key="1">
    <source>
        <dbReference type="ARBA" id="ARBA00007074"/>
    </source>
</evidence>
<keyword evidence="3" id="KW-0378">Hydrolase</keyword>
<dbReference type="EMBL" id="AWEY01000007">
    <property type="protein sequence ID" value="ERK40176.1"/>
    <property type="molecule type" value="Genomic_DNA"/>
</dbReference>
<dbReference type="GO" id="GO:0006508">
    <property type="term" value="P:proteolysis"/>
    <property type="evidence" value="ECO:0007669"/>
    <property type="project" value="UniProtKB-KW"/>
</dbReference>
<dbReference type="GO" id="GO:0008234">
    <property type="term" value="F:cysteine-type peptidase activity"/>
    <property type="evidence" value="ECO:0007669"/>
    <property type="project" value="UniProtKB-KW"/>
</dbReference>
<sequence>MKHNRFLARKARFFLAFSFFLAIHLTLHARPPGAYEWAVVNVSVCNMRVAGDYDAGMETQGWLGEPVKILQDGTWLQVQTPDGDQAWVLHSSLRKMTRAQLTRWNRSPQVVVTTQYGFVRERPDCRSQPVGDLVRNNRLLLKGRKGRYYKVEYPDGRQGYVARADAMPLDRWLRDVKRDAQSIIATGMQYNGIPYMWGGNSTKGCDCSGFVSNILLAHDIILPRNARQQAQVGQHLEIASDFGNLIPGDLVFFGRKATDDKPAHVSHVGMYIGNRKFIHSLGWVHVSSFDPADKEYDEYDLNRLLWAQRIPPAVDREPGIMTTANNEFFK</sequence>
<dbReference type="InterPro" id="IPR000064">
    <property type="entry name" value="NLP_P60_dom"/>
</dbReference>
<evidence type="ECO:0000256" key="3">
    <source>
        <dbReference type="ARBA" id="ARBA00022801"/>
    </source>
</evidence>
<dbReference type="AlphaFoldDB" id="U2P7P3"/>
<evidence type="ECO:0000256" key="5">
    <source>
        <dbReference type="SAM" id="SignalP"/>
    </source>
</evidence>
<comment type="similarity">
    <text evidence="1">Belongs to the peptidase C40 family.</text>
</comment>
<comment type="caution">
    <text evidence="7">The sequence shown here is derived from an EMBL/GenBank/DDBJ whole genome shotgun (WGS) entry which is preliminary data.</text>
</comment>
<reference evidence="7 8" key="1">
    <citation type="submission" date="2013-08" db="EMBL/GenBank/DDBJ databases">
        <authorList>
            <person name="Durkin A.S."/>
            <person name="Haft D.R."/>
            <person name="McCorrison J."/>
            <person name="Torralba M."/>
            <person name="Gillis M."/>
            <person name="Haft D.H."/>
            <person name="Methe B."/>
            <person name="Sutton G."/>
            <person name="Nelson K.E."/>
        </authorList>
    </citation>
    <scope>NUCLEOTIDE SEQUENCE [LARGE SCALE GENOMIC DNA]</scope>
    <source>
        <strain evidence="7 8">F0067</strain>
    </source>
</reference>
<keyword evidence="2" id="KW-0645">Protease</keyword>
<dbReference type="SUPFAM" id="SSF54001">
    <property type="entry name" value="Cysteine proteinases"/>
    <property type="match status" value="1"/>
</dbReference>
<dbReference type="InterPro" id="IPR038765">
    <property type="entry name" value="Papain-like_cys_pep_sf"/>
</dbReference>
<organism evidence="7 8">
    <name type="scientific">Segatella baroniae F0067</name>
    <dbReference type="NCBI Taxonomy" id="1115809"/>
    <lineage>
        <taxon>Bacteria</taxon>
        <taxon>Pseudomonadati</taxon>
        <taxon>Bacteroidota</taxon>
        <taxon>Bacteroidia</taxon>
        <taxon>Bacteroidales</taxon>
        <taxon>Prevotellaceae</taxon>
        <taxon>Segatella</taxon>
    </lineage>
</organism>
<dbReference type="Pfam" id="PF18348">
    <property type="entry name" value="SH3_16"/>
    <property type="match status" value="1"/>
</dbReference>
<dbReference type="InterPro" id="IPR051202">
    <property type="entry name" value="Peptidase_C40"/>
</dbReference>
<evidence type="ECO:0000259" key="6">
    <source>
        <dbReference type="PROSITE" id="PS51935"/>
    </source>
</evidence>
<evidence type="ECO:0000313" key="8">
    <source>
        <dbReference type="Proteomes" id="UP000016648"/>
    </source>
</evidence>
<keyword evidence="4" id="KW-0788">Thiol protease</keyword>
<dbReference type="InterPro" id="IPR041382">
    <property type="entry name" value="SH3_16"/>
</dbReference>
<dbReference type="Gene3D" id="3.90.1720.10">
    <property type="entry name" value="endopeptidase domain like (from Nostoc punctiforme)"/>
    <property type="match status" value="1"/>
</dbReference>
<evidence type="ECO:0000256" key="4">
    <source>
        <dbReference type="ARBA" id="ARBA00022807"/>
    </source>
</evidence>
<dbReference type="PROSITE" id="PS51935">
    <property type="entry name" value="NLPC_P60"/>
    <property type="match status" value="1"/>
</dbReference>
<dbReference type="Proteomes" id="UP000016648">
    <property type="component" value="Unassembled WGS sequence"/>
</dbReference>
<evidence type="ECO:0000256" key="2">
    <source>
        <dbReference type="ARBA" id="ARBA00022670"/>
    </source>
</evidence>
<feature type="signal peptide" evidence="5">
    <location>
        <begin position="1"/>
        <end position="29"/>
    </location>
</feature>
<evidence type="ECO:0000313" key="7">
    <source>
        <dbReference type="EMBL" id="ERK40176.1"/>
    </source>
</evidence>
<dbReference type="PATRIC" id="fig|1115809.3.peg.413"/>
<dbReference type="PANTHER" id="PTHR47053">
    <property type="entry name" value="MUREIN DD-ENDOPEPTIDASE MEPH-RELATED"/>
    <property type="match status" value="1"/>
</dbReference>
<name>U2P7P3_9BACT</name>
<proteinExistence type="inferred from homology"/>
<dbReference type="Pfam" id="PF00877">
    <property type="entry name" value="NLPC_P60"/>
    <property type="match status" value="1"/>
</dbReference>